<accession>A0A838Y379</accession>
<dbReference type="EMBL" id="JACEON010000018">
    <property type="protein sequence ID" value="MBA4613330.1"/>
    <property type="molecule type" value="Genomic_DNA"/>
</dbReference>
<dbReference type="PANTHER" id="PTHR24567:SF74">
    <property type="entry name" value="HTH-TYPE TRANSCRIPTIONAL REGULATOR ARCR"/>
    <property type="match status" value="1"/>
</dbReference>
<dbReference type="AlphaFoldDB" id="A0A838Y379"/>
<keyword evidence="2" id="KW-0238">DNA-binding</keyword>
<dbReference type="InterPro" id="IPR018490">
    <property type="entry name" value="cNMP-bd_dom_sf"/>
</dbReference>
<organism evidence="6 7">
    <name type="scientific">Stappia taiwanensis</name>
    <dbReference type="NCBI Taxonomy" id="992267"/>
    <lineage>
        <taxon>Bacteria</taxon>
        <taxon>Pseudomonadati</taxon>
        <taxon>Pseudomonadota</taxon>
        <taxon>Alphaproteobacteria</taxon>
        <taxon>Hyphomicrobiales</taxon>
        <taxon>Stappiaceae</taxon>
        <taxon>Stappia</taxon>
    </lineage>
</organism>
<proteinExistence type="predicted"/>
<dbReference type="Gene3D" id="2.60.120.10">
    <property type="entry name" value="Jelly Rolls"/>
    <property type="match status" value="1"/>
</dbReference>
<dbReference type="InterPro" id="IPR036390">
    <property type="entry name" value="WH_DNA-bd_sf"/>
</dbReference>
<dbReference type="GO" id="GO:0003700">
    <property type="term" value="F:DNA-binding transcription factor activity"/>
    <property type="evidence" value="ECO:0007669"/>
    <property type="project" value="TreeGrafter"/>
</dbReference>
<dbReference type="InterPro" id="IPR036388">
    <property type="entry name" value="WH-like_DNA-bd_sf"/>
</dbReference>
<feature type="domain" description="HTH crp-type" evidence="5">
    <location>
        <begin position="148"/>
        <end position="216"/>
    </location>
</feature>
<dbReference type="SUPFAM" id="SSF46785">
    <property type="entry name" value="Winged helix' DNA-binding domain"/>
    <property type="match status" value="1"/>
</dbReference>
<keyword evidence="7" id="KW-1185">Reference proteome</keyword>
<dbReference type="RefSeq" id="WP_181761531.1">
    <property type="nucleotide sequence ID" value="NZ_BMCR01000001.1"/>
</dbReference>
<dbReference type="InterPro" id="IPR050397">
    <property type="entry name" value="Env_Response_Regulators"/>
</dbReference>
<dbReference type="GO" id="GO:0005829">
    <property type="term" value="C:cytosol"/>
    <property type="evidence" value="ECO:0007669"/>
    <property type="project" value="TreeGrafter"/>
</dbReference>
<dbReference type="Pfam" id="PF13545">
    <property type="entry name" value="HTH_Crp_2"/>
    <property type="match status" value="1"/>
</dbReference>
<keyword evidence="3" id="KW-0804">Transcription</keyword>
<evidence type="ECO:0000256" key="2">
    <source>
        <dbReference type="ARBA" id="ARBA00023125"/>
    </source>
</evidence>
<protein>
    <submittedName>
        <fullName evidence="6">Crp/Fnr family transcriptional regulator</fullName>
    </submittedName>
</protein>
<reference evidence="6 7" key="2">
    <citation type="submission" date="2020-08" db="EMBL/GenBank/DDBJ databases">
        <title>Stappia taiwanensis sp. nov., isolated from a coastal thermal spring.</title>
        <authorList>
            <person name="Kampfer P."/>
        </authorList>
    </citation>
    <scope>NUCLEOTIDE SEQUENCE [LARGE SCALE GENOMIC DNA]</scope>
    <source>
        <strain evidence="6 7">DSM 23284</strain>
    </source>
</reference>
<dbReference type="CDD" id="cd00038">
    <property type="entry name" value="CAP_ED"/>
    <property type="match status" value="1"/>
</dbReference>
<dbReference type="SMART" id="SM00100">
    <property type="entry name" value="cNMP"/>
    <property type="match status" value="1"/>
</dbReference>
<comment type="caution">
    <text evidence="6">The sequence shown here is derived from an EMBL/GenBank/DDBJ whole genome shotgun (WGS) entry which is preliminary data.</text>
</comment>
<dbReference type="SMART" id="SM00419">
    <property type="entry name" value="HTH_CRP"/>
    <property type="match status" value="1"/>
</dbReference>
<evidence type="ECO:0000259" key="4">
    <source>
        <dbReference type="PROSITE" id="PS50042"/>
    </source>
</evidence>
<gene>
    <name evidence="6" type="ORF">H1W37_16845</name>
</gene>
<dbReference type="PROSITE" id="PS50042">
    <property type="entry name" value="CNMP_BINDING_3"/>
    <property type="match status" value="1"/>
</dbReference>
<name>A0A838Y379_9HYPH</name>
<sequence>MKPEHAETARQSLLLASAPAQAQEALLAGAHTRVFERGATIFLQGERANAIYIVVEGWVKLFRIAPNGTEAVVGVFTKGRSFGEAVAFRHDVYPVGAEAVTDCTLLRIEADAFLRMITESPEVAVSILSATFVHLHSLVGQVEQLKAQTGAQRVAEFLLELCDRDDGSCTVLLPYDKALIAGRLGLKPESLSRAFAKLRDHGVTIRQYYAEIADVAALRDYAEEDTALAWNRGQ</sequence>
<evidence type="ECO:0000313" key="7">
    <source>
        <dbReference type="Proteomes" id="UP000559404"/>
    </source>
</evidence>
<dbReference type="SUPFAM" id="SSF51206">
    <property type="entry name" value="cAMP-binding domain-like"/>
    <property type="match status" value="1"/>
</dbReference>
<dbReference type="PANTHER" id="PTHR24567">
    <property type="entry name" value="CRP FAMILY TRANSCRIPTIONAL REGULATORY PROTEIN"/>
    <property type="match status" value="1"/>
</dbReference>
<dbReference type="Proteomes" id="UP000559404">
    <property type="component" value="Unassembled WGS sequence"/>
</dbReference>
<dbReference type="InterPro" id="IPR012318">
    <property type="entry name" value="HTH_CRP"/>
</dbReference>
<dbReference type="Pfam" id="PF00027">
    <property type="entry name" value="cNMP_binding"/>
    <property type="match status" value="1"/>
</dbReference>
<dbReference type="GO" id="GO:0003677">
    <property type="term" value="F:DNA binding"/>
    <property type="evidence" value="ECO:0007669"/>
    <property type="project" value="UniProtKB-KW"/>
</dbReference>
<dbReference type="InterPro" id="IPR014710">
    <property type="entry name" value="RmlC-like_jellyroll"/>
</dbReference>
<evidence type="ECO:0000313" key="6">
    <source>
        <dbReference type="EMBL" id="MBA4613330.1"/>
    </source>
</evidence>
<evidence type="ECO:0000259" key="5">
    <source>
        <dbReference type="PROSITE" id="PS51063"/>
    </source>
</evidence>
<reference evidence="6 7" key="1">
    <citation type="submission" date="2020-07" db="EMBL/GenBank/DDBJ databases">
        <authorList>
            <person name="Li M."/>
        </authorList>
    </citation>
    <scope>NUCLEOTIDE SEQUENCE [LARGE SCALE GENOMIC DNA]</scope>
    <source>
        <strain evidence="6 7">DSM 23284</strain>
    </source>
</reference>
<dbReference type="Gene3D" id="1.10.10.10">
    <property type="entry name" value="Winged helix-like DNA-binding domain superfamily/Winged helix DNA-binding domain"/>
    <property type="match status" value="1"/>
</dbReference>
<keyword evidence="1" id="KW-0805">Transcription regulation</keyword>
<dbReference type="InterPro" id="IPR000595">
    <property type="entry name" value="cNMP-bd_dom"/>
</dbReference>
<feature type="domain" description="Cyclic nucleotide-binding" evidence="4">
    <location>
        <begin position="14"/>
        <end position="123"/>
    </location>
</feature>
<evidence type="ECO:0000256" key="1">
    <source>
        <dbReference type="ARBA" id="ARBA00023015"/>
    </source>
</evidence>
<evidence type="ECO:0000256" key="3">
    <source>
        <dbReference type="ARBA" id="ARBA00023163"/>
    </source>
</evidence>
<dbReference type="PROSITE" id="PS51063">
    <property type="entry name" value="HTH_CRP_2"/>
    <property type="match status" value="1"/>
</dbReference>